<organism evidence="2 3">
    <name type="scientific">Pomacea canaliculata</name>
    <name type="common">Golden apple snail</name>
    <dbReference type="NCBI Taxonomy" id="400727"/>
    <lineage>
        <taxon>Eukaryota</taxon>
        <taxon>Metazoa</taxon>
        <taxon>Spiralia</taxon>
        <taxon>Lophotrochozoa</taxon>
        <taxon>Mollusca</taxon>
        <taxon>Gastropoda</taxon>
        <taxon>Caenogastropoda</taxon>
        <taxon>Architaenioglossa</taxon>
        <taxon>Ampullarioidea</taxon>
        <taxon>Ampullariidae</taxon>
        <taxon>Pomacea</taxon>
    </lineage>
</organism>
<dbReference type="OrthoDB" id="9974792at2759"/>
<proteinExistence type="predicted"/>
<comment type="caution">
    <text evidence="2">The sequence shown here is derived from an EMBL/GenBank/DDBJ whole genome shotgun (WGS) entry which is preliminary data.</text>
</comment>
<dbReference type="Pfam" id="PF12937">
    <property type="entry name" value="F-box-like"/>
    <property type="match status" value="1"/>
</dbReference>
<dbReference type="PANTHER" id="PTHR20872:SF1">
    <property type="entry name" value="F-BOX DOMAIN-CONTAINING PROTEIN"/>
    <property type="match status" value="1"/>
</dbReference>
<dbReference type="SUPFAM" id="SSF81383">
    <property type="entry name" value="F-box domain"/>
    <property type="match status" value="1"/>
</dbReference>
<dbReference type="Proteomes" id="UP000245119">
    <property type="component" value="Linkage Group LG3"/>
</dbReference>
<accession>A0A2T7PPA4</accession>
<feature type="domain" description="F-box" evidence="1">
    <location>
        <begin position="12"/>
        <end position="58"/>
    </location>
</feature>
<dbReference type="PROSITE" id="PS50181">
    <property type="entry name" value="FBOX"/>
    <property type="match status" value="1"/>
</dbReference>
<dbReference type="Gene3D" id="3.80.10.10">
    <property type="entry name" value="Ribonuclease Inhibitor"/>
    <property type="match status" value="1"/>
</dbReference>
<dbReference type="STRING" id="400727.A0A2T7PPA4"/>
<evidence type="ECO:0000313" key="3">
    <source>
        <dbReference type="Proteomes" id="UP000245119"/>
    </source>
</evidence>
<name>A0A2T7PPA4_POMCA</name>
<dbReference type="OMA" id="VVWVEVM"/>
<evidence type="ECO:0000259" key="1">
    <source>
        <dbReference type="PROSITE" id="PS50181"/>
    </source>
</evidence>
<dbReference type="AlphaFoldDB" id="A0A2T7PPA4"/>
<evidence type="ECO:0000313" key="2">
    <source>
        <dbReference type="EMBL" id="PVD35252.1"/>
    </source>
</evidence>
<dbReference type="EMBL" id="PZQS01000003">
    <property type="protein sequence ID" value="PVD35252.1"/>
    <property type="molecule type" value="Genomic_DNA"/>
</dbReference>
<dbReference type="InterPro" id="IPR036047">
    <property type="entry name" value="F-box-like_dom_sf"/>
</dbReference>
<dbReference type="SUPFAM" id="SSF52047">
    <property type="entry name" value="RNI-like"/>
    <property type="match status" value="1"/>
</dbReference>
<gene>
    <name evidence="2" type="ORF">C0Q70_06533</name>
</gene>
<keyword evidence="3" id="KW-1185">Reference proteome</keyword>
<protein>
    <recommendedName>
        <fullName evidence="1">F-box domain-containing protein</fullName>
    </recommendedName>
</protein>
<dbReference type="Gene3D" id="1.20.1280.50">
    <property type="match status" value="1"/>
</dbReference>
<dbReference type="InterPro" id="IPR032675">
    <property type="entry name" value="LRR_dom_sf"/>
</dbReference>
<dbReference type="InterPro" id="IPR001810">
    <property type="entry name" value="F-box_dom"/>
</dbReference>
<sequence>MAASNEMGYNTEPNFAFLPDTAWVKILQNLSLVDQYHLSLTCHRLHGLFYHPSLWQTAELYLVGGLTNFVISETEMPNRFKKIVQNFGHLFRHLTIHLSGHLVTMESNTQEILATMAQVCRLECLVLEVGIMTSDLHRRGFRPFEEGLKEILKLVESAYRLKKLEVVSWPMYPEIMSRLDLNVFEVVKKNTKLDNLESLSLFWMRDKQWSERSPILPDSTYTKALVSHFKSLRHLDLRSPMLSDELLNELASTYRMPLSSLRILIMYSSQDMRYRIPFLSPSSWKRLKDSSPELEVECTIMSRIPEVELAGLLVPEIPLVAFNVLKFSTCTPQMLQALKEKFHQTLRSFVCYHDPQDCEVMLMDMVAACLHIHSLVFHGQIHSRNITDLIKMHRNWKTFEFVKSQVMTKESEINFDENTVIGRTAAGELVQVDFARFHSEESEEEHEKALEDLSKFVSQRLGYRWCLIDTRLD</sequence>
<reference evidence="2 3" key="1">
    <citation type="submission" date="2018-04" db="EMBL/GenBank/DDBJ databases">
        <title>The genome of golden apple snail Pomacea canaliculata provides insight into stress tolerance and invasive adaptation.</title>
        <authorList>
            <person name="Liu C."/>
            <person name="Liu B."/>
            <person name="Ren Y."/>
            <person name="Zhang Y."/>
            <person name="Wang H."/>
            <person name="Li S."/>
            <person name="Jiang F."/>
            <person name="Yin L."/>
            <person name="Zhang G."/>
            <person name="Qian W."/>
            <person name="Fan W."/>
        </authorList>
    </citation>
    <scope>NUCLEOTIDE SEQUENCE [LARGE SCALE GENOMIC DNA]</scope>
    <source>
        <strain evidence="2">SZHN2017</strain>
        <tissue evidence="2">Muscle</tissue>
    </source>
</reference>
<dbReference type="PANTHER" id="PTHR20872">
    <property type="match status" value="1"/>
</dbReference>